<organism evidence="1 2">
    <name type="scientific">Acrobeloides nanus</name>
    <dbReference type="NCBI Taxonomy" id="290746"/>
    <lineage>
        <taxon>Eukaryota</taxon>
        <taxon>Metazoa</taxon>
        <taxon>Ecdysozoa</taxon>
        <taxon>Nematoda</taxon>
        <taxon>Chromadorea</taxon>
        <taxon>Rhabditida</taxon>
        <taxon>Tylenchina</taxon>
        <taxon>Cephalobomorpha</taxon>
        <taxon>Cephaloboidea</taxon>
        <taxon>Cephalobidae</taxon>
        <taxon>Acrobeloides</taxon>
    </lineage>
</organism>
<name>A0A914E9F9_9BILA</name>
<accession>A0A914E9F9</accession>
<evidence type="ECO:0000313" key="1">
    <source>
        <dbReference type="Proteomes" id="UP000887540"/>
    </source>
</evidence>
<dbReference type="WBParaSite" id="ACRNAN_scaffold6601.g23495.t1">
    <property type="protein sequence ID" value="ACRNAN_scaffold6601.g23495.t1"/>
    <property type="gene ID" value="ACRNAN_scaffold6601.g23495"/>
</dbReference>
<dbReference type="Proteomes" id="UP000887540">
    <property type="component" value="Unplaced"/>
</dbReference>
<evidence type="ECO:0000313" key="2">
    <source>
        <dbReference type="WBParaSite" id="ACRNAN_scaffold6601.g23495.t1"/>
    </source>
</evidence>
<dbReference type="AlphaFoldDB" id="A0A914E9F9"/>
<sequence>EGFSSKYLEVWKELYQAIGQKIKIHKIIIKAYQLKNQDFTSILTLLTTFTYVHTLQVQFQFDSFIKDPVILEIGGEYAVFDYIIWIWAIRKFYP</sequence>
<proteinExistence type="predicted"/>
<keyword evidence="1" id="KW-1185">Reference proteome</keyword>
<reference evidence="2" key="1">
    <citation type="submission" date="2022-11" db="UniProtKB">
        <authorList>
            <consortium name="WormBaseParasite"/>
        </authorList>
    </citation>
    <scope>IDENTIFICATION</scope>
</reference>
<protein>
    <submittedName>
        <fullName evidence="2">Uncharacterized protein</fullName>
    </submittedName>
</protein>